<comment type="caution">
    <text evidence="11">The sequence shown here is derived from an EMBL/GenBank/DDBJ whole genome shotgun (WGS) entry which is preliminary data.</text>
</comment>
<evidence type="ECO:0000259" key="10">
    <source>
        <dbReference type="SMART" id="SM00563"/>
    </source>
</evidence>
<dbReference type="GO" id="GO:0012505">
    <property type="term" value="C:endomembrane system"/>
    <property type="evidence" value="ECO:0007669"/>
    <property type="project" value="TreeGrafter"/>
</dbReference>
<keyword evidence="9" id="KW-0812">Transmembrane</keyword>
<reference evidence="11 12" key="1">
    <citation type="submission" date="2024-01" db="EMBL/GenBank/DDBJ databases">
        <title>Genome assemblies of Stephania.</title>
        <authorList>
            <person name="Yang L."/>
        </authorList>
    </citation>
    <scope>NUCLEOTIDE SEQUENCE [LARGE SCALE GENOMIC DNA]</scope>
    <source>
        <strain evidence="11">JXDWG</strain>
        <tissue evidence="11">Leaf</tissue>
    </source>
</reference>
<gene>
    <name evidence="11" type="ORF">Scep_014810</name>
</gene>
<dbReference type="EMBL" id="JBBNAG010000006">
    <property type="protein sequence ID" value="KAK9125964.1"/>
    <property type="molecule type" value="Genomic_DNA"/>
</dbReference>
<name>A0AAP0P0U5_9MAGN</name>
<evidence type="ECO:0000256" key="9">
    <source>
        <dbReference type="SAM" id="Phobius"/>
    </source>
</evidence>
<dbReference type="PANTHER" id="PTHR10983:SF24">
    <property type="entry name" value="1-ACYLGLYCEROL-3-PHOSPHATE O-ACYLTRANSFERASE 3, ISOFORM E-RELATED"/>
    <property type="match status" value="1"/>
</dbReference>
<keyword evidence="9" id="KW-0472">Membrane</keyword>
<comment type="pathway">
    <text evidence="3">Lipid metabolism.</text>
</comment>
<evidence type="ECO:0000256" key="8">
    <source>
        <dbReference type="SAM" id="MobiDB-lite"/>
    </source>
</evidence>
<proteinExistence type="inferred from homology"/>
<evidence type="ECO:0000256" key="3">
    <source>
        <dbReference type="ARBA" id="ARBA00005189"/>
    </source>
</evidence>
<feature type="transmembrane region" description="Helical" evidence="9">
    <location>
        <begin position="492"/>
        <end position="512"/>
    </location>
</feature>
<dbReference type="Pfam" id="PF16076">
    <property type="entry name" value="Acyltransf_C"/>
    <property type="match status" value="1"/>
</dbReference>
<feature type="transmembrane region" description="Helical" evidence="9">
    <location>
        <begin position="12"/>
        <end position="34"/>
    </location>
</feature>
<dbReference type="CDD" id="cd07990">
    <property type="entry name" value="LPLAT_LCLAT1-like"/>
    <property type="match status" value="1"/>
</dbReference>
<evidence type="ECO:0000256" key="2">
    <source>
        <dbReference type="ARBA" id="ARBA00004728"/>
    </source>
</evidence>
<dbReference type="SMART" id="SM00563">
    <property type="entry name" value="PlsC"/>
    <property type="match status" value="1"/>
</dbReference>
<feature type="region of interest" description="Disordered" evidence="8">
    <location>
        <begin position="522"/>
        <end position="543"/>
    </location>
</feature>
<dbReference type="InterPro" id="IPR032098">
    <property type="entry name" value="Acyltransf_C"/>
</dbReference>
<dbReference type="GO" id="GO:0003841">
    <property type="term" value="F:1-acylglycerol-3-phosphate O-acyltransferase activity"/>
    <property type="evidence" value="ECO:0007669"/>
    <property type="project" value="UniProtKB-EC"/>
</dbReference>
<evidence type="ECO:0000256" key="4">
    <source>
        <dbReference type="ARBA" id="ARBA00008655"/>
    </source>
</evidence>
<dbReference type="InterPro" id="IPR002123">
    <property type="entry name" value="Plipid/glycerol_acylTrfase"/>
</dbReference>
<evidence type="ECO:0000256" key="7">
    <source>
        <dbReference type="ARBA" id="ARBA00023315"/>
    </source>
</evidence>
<keyword evidence="7" id="KW-0012">Acyltransferase</keyword>
<sequence length="543" mass="60829">MSIAAAAVVVPLGFLFFLSGLIVNLAQAICFVVIRPLSKNTYRKINRVLVELLWLELIWLIDWWAHVKVQLYTDSETFNLMGKEHALLICNHRSDIDWLVGWVLAQRAGCLGSALALMKKSSKFLPRNPSLFKIGMCSAHSPDHIAFFQELLVMAMSVHLGDSLFNNDLVAHVLPSPFFITYPTKLAAIVSLSFEQLHEQYNIFFLGCTDLVVRFDKVLPSALDKHLFPLLGASLAGLGVPHWRFSAWCQDCIVHVADRLACFSIVVPPFLVGTKVIGWSMWFSEYVFLERSWVKDESILKAAFQRLKSFPHPFWLALFVEGTRFTQAKLLAAQEYAASTGLPIPRNVLIPRTKGFVTAVSNIRSFVPAIYDVTVVVPKDQPPPTMLRIMKGQPSVVHVHIKRHSMKELPETDDGVAQWCRDVFIAKACTMGLLFDDLLDKHLADGTFDEQLQDTGCPKKSFLVVISWSCLLIYGALKFFQRSSLLSSWKGIAFSAASLAIVTILMHTLILFSQSERSMPAKVNVGRPKDGGMSSETSKDKQQ</sequence>
<organism evidence="11 12">
    <name type="scientific">Stephania cephalantha</name>
    <dbReference type="NCBI Taxonomy" id="152367"/>
    <lineage>
        <taxon>Eukaryota</taxon>
        <taxon>Viridiplantae</taxon>
        <taxon>Streptophyta</taxon>
        <taxon>Embryophyta</taxon>
        <taxon>Tracheophyta</taxon>
        <taxon>Spermatophyta</taxon>
        <taxon>Magnoliopsida</taxon>
        <taxon>Ranunculales</taxon>
        <taxon>Menispermaceae</taxon>
        <taxon>Menispermoideae</taxon>
        <taxon>Cissampelideae</taxon>
        <taxon>Stephania</taxon>
    </lineage>
</organism>
<comment type="similarity">
    <text evidence="4">Belongs to the 1-acyl-sn-glycerol-3-phosphate acyltransferase family.</text>
</comment>
<keyword evidence="12" id="KW-1185">Reference proteome</keyword>
<evidence type="ECO:0000313" key="12">
    <source>
        <dbReference type="Proteomes" id="UP001419268"/>
    </source>
</evidence>
<protein>
    <recommendedName>
        <fullName evidence="5">1-acylglycerol-3-phosphate O-acyltransferase</fullName>
        <ecNumber evidence="5">2.3.1.51</ecNumber>
    </recommendedName>
</protein>
<evidence type="ECO:0000256" key="1">
    <source>
        <dbReference type="ARBA" id="ARBA00001141"/>
    </source>
</evidence>
<feature type="domain" description="Phospholipid/glycerol acyltransferase" evidence="10">
    <location>
        <begin position="86"/>
        <end position="357"/>
    </location>
</feature>
<comment type="pathway">
    <text evidence="2">Phospholipid metabolism; CDP-diacylglycerol biosynthesis; CDP-diacylglycerol from sn-glycerol 3-phosphate: step 2/3.</text>
</comment>
<dbReference type="Proteomes" id="UP001419268">
    <property type="component" value="Unassembled WGS sequence"/>
</dbReference>
<evidence type="ECO:0000256" key="5">
    <source>
        <dbReference type="ARBA" id="ARBA00013211"/>
    </source>
</evidence>
<accession>A0AAP0P0U5</accession>
<dbReference type="EC" id="2.3.1.51" evidence="5"/>
<evidence type="ECO:0000256" key="6">
    <source>
        <dbReference type="ARBA" id="ARBA00022679"/>
    </source>
</evidence>
<keyword evidence="9" id="KW-1133">Transmembrane helix</keyword>
<dbReference type="PANTHER" id="PTHR10983">
    <property type="entry name" value="1-ACYLGLYCEROL-3-PHOSPHATE ACYLTRANSFERASE-RELATED"/>
    <property type="match status" value="1"/>
</dbReference>
<feature type="transmembrane region" description="Helical" evidence="9">
    <location>
        <begin position="462"/>
        <end position="480"/>
    </location>
</feature>
<comment type="catalytic activity">
    <reaction evidence="1">
        <text>a 1-acyl-sn-glycero-3-phosphate + an acyl-CoA = a 1,2-diacyl-sn-glycero-3-phosphate + CoA</text>
        <dbReference type="Rhea" id="RHEA:19709"/>
        <dbReference type="ChEBI" id="CHEBI:57287"/>
        <dbReference type="ChEBI" id="CHEBI:57970"/>
        <dbReference type="ChEBI" id="CHEBI:58342"/>
        <dbReference type="ChEBI" id="CHEBI:58608"/>
        <dbReference type="EC" id="2.3.1.51"/>
    </reaction>
</comment>
<evidence type="ECO:0000313" key="11">
    <source>
        <dbReference type="EMBL" id="KAK9125964.1"/>
    </source>
</evidence>
<dbReference type="AlphaFoldDB" id="A0AAP0P0U5"/>
<keyword evidence="6" id="KW-0808">Transferase</keyword>